<gene>
    <name evidence="2" type="ORF">CC86DRAFT_471661</name>
</gene>
<accession>A0A6A6ZH43</accession>
<dbReference type="GO" id="GO:0000387">
    <property type="term" value="P:spliceosomal snRNP assembly"/>
    <property type="evidence" value="ECO:0007669"/>
    <property type="project" value="InterPro"/>
</dbReference>
<feature type="region of interest" description="Disordered" evidence="1">
    <location>
        <begin position="312"/>
        <end position="364"/>
    </location>
</feature>
<dbReference type="OrthoDB" id="428895at2759"/>
<feature type="region of interest" description="Disordered" evidence="1">
    <location>
        <begin position="27"/>
        <end position="56"/>
    </location>
</feature>
<dbReference type="Pfam" id="PF04938">
    <property type="entry name" value="SIP1"/>
    <property type="match status" value="1"/>
</dbReference>
<sequence length="490" mass="54149">MVGPGINLATTKDGEMYNKLQRPSQTYLASTAPPLPPTKPLAASLSPSTTTKRKRECLDTSLGHKRSRLEERKAGMDVNRILRGKDCGMQTTLPSLDDEEHSSDDSTCEAMAYLRSVRSQASAIPHLLVGNIPHSDTHDAGRERNVLFQDGTWIAVDGHGMSSRDDFSSEDETDTPDPQDRYYQLLVRRFHSLRTSFEATKEKKDVKIAKTISAVGNEPFLPRTERAWTKTIHQTSPKLEQVLHLDESAIYNGLQCSARSLDSAMSISAIHSCWIWSLLASVGDVGTMTHEKTGRIRDIGQKIGLMGVRLRKTSIRSETPDAEVSTRQSEGEEEDTDTNCSDAEMSISEDEDTVQASVEPSELDRARERLLTQLGDRLVHSRLPPSGRQSKARQGNAAQCATENDNVSTAVVSEPVPAASNSIPVQVEGKIQGIEDEQALSYGSKAQCASELKLPTNEIDLNTRVTIDMVLTIVAEEFGQRDLLTYRQRW</sequence>
<dbReference type="AlphaFoldDB" id="A0A6A6ZH43"/>
<evidence type="ECO:0000313" key="2">
    <source>
        <dbReference type="EMBL" id="KAF2820009.1"/>
    </source>
</evidence>
<protein>
    <submittedName>
        <fullName evidence="2">Uncharacterized protein</fullName>
    </submittedName>
</protein>
<dbReference type="EMBL" id="MU006242">
    <property type="protein sequence ID" value="KAF2820009.1"/>
    <property type="molecule type" value="Genomic_DNA"/>
</dbReference>
<keyword evidence="3" id="KW-1185">Reference proteome</keyword>
<name>A0A6A6ZH43_9PLEO</name>
<evidence type="ECO:0000313" key="3">
    <source>
        <dbReference type="Proteomes" id="UP000799424"/>
    </source>
</evidence>
<dbReference type="InterPro" id="IPR035426">
    <property type="entry name" value="Gemin2/Brr1"/>
</dbReference>
<organism evidence="2 3">
    <name type="scientific">Ophiobolus disseminans</name>
    <dbReference type="NCBI Taxonomy" id="1469910"/>
    <lineage>
        <taxon>Eukaryota</taxon>
        <taxon>Fungi</taxon>
        <taxon>Dikarya</taxon>
        <taxon>Ascomycota</taxon>
        <taxon>Pezizomycotina</taxon>
        <taxon>Dothideomycetes</taxon>
        <taxon>Pleosporomycetidae</taxon>
        <taxon>Pleosporales</taxon>
        <taxon>Pleosporineae</taxon>
        <taxon>Phaeosphaeriaceae</taxon>
        <taxon>Ophiobolus</taxon>
    </lineage>
</organism>
<dbReference type="Gene3D" id="1.20.58.1070">
    <property type="match status" value="1"/>
</dbReference>
<proteinExistence type="predicted"/>
<feature type="compositionally biased region" description="Acidic residues" evidence="1">
    <location>
        <begin position="168"/>
        <end position="177"/>
    </location>
</feature>
<feature type="region of interest" description="Disordered" evidence="1">
    <location>
        <begin position="159"/>
        <end position="178"/>
    </location>
</feature>
<evidence type="ECO:0000256" key="1">
    <source>
        <dbReference type="SAM" id="MobiDB-lite"/>
    </source>
</evidence>
<dbReference type="Proteomes" id="UP000799424">
    <property type="component" value="Unassembled WGS sequence"/>
</dbReference>
<reference evidence="2" key="1">
    <citation type="journal article" date="2020" name="Stud. Mycol.">
        <title>101 Dothideomycetes genomes: a test case for predicting lifestyles and emergence of pathogens.</title>
        <authorList>
            <person name="Haridas S."/>
            <person name="Albert R."/>
            <person name="Binder M."/>
            <person name="Bloem J."/>
            <person name="Labutti K."/>
            <person name="Salamov A."/>
            <person name="Andreopoulos B."/>
            <person name="Baker S."/>
            <person name="Barry K."/>
            <person name="Bills G."/>
            <person name="Bluhm B."/>
            <person name="Cannon C."/>
            <person name="Castanera R."/>
            <person name="Culley D."/>
            <person name="Daum C."/>
            <person name="Ezra D."/>
            <person name="Gonzalez J."/>
            <person name="Henrissat B."/>
            <person name="Kuo A."/>
            <person name="Liang C."/>
            <person name="Lipzen A."/>
            <person name="Lutzoni F."/>
            <person name="Magnuson J."/>
            <person name="Mondo S."/>
            <person name="Nolan M."/>
            <person name="Ohm R."/>
            <person name="Pangilinan J."/>
            <person name="Park H.-J."/>
            <person name="Ramirez L."/>
            <person name="Alfaro M."/>
            <person name="Sun H."/>
            <person name="Tritt A."/>
            <person name="Yoshinaga Y."/>
            <person name="Zwiers L.-H."/>
            <person name="Turgeon B."/>
            <person name="Goodwin S."/>
            <person name="Spatafora J."/>
            <person name="Crous P."/>
            <person name="Grigoriev I."/>
        </authorList>
    </citation>
    <scope>NUCLEOTIDE SEQUENCE</scope>
    <source>
        <strain evidence="2">CBS 113818</strain>
    </source>
</reference>